<evidence type="ECO:0000313" key="7">
    <source>
        <dbReference type="Proteomes" id="UP000253664"/>
    </source>
</evidence>
<dbReference type="GO" id="GO:0006412">
    <property type="term" value="P:translation"/>
    <property type="evidence" value="ECO:0007669"/>
    <property type="project" value="InterPro"/>
</dbReference>
<proteinExistence type="inferred from homology"/>
<dbReference type="GO" id="GO:1990904">
    <property type="term" value="C:ribonucleoprotein complex"/>
    <property type="evidence" value="ECO:0007669"/>
    <property type="project" value="UniProtKB-KW"/>
</dbReference>
<evidence type="ECO:0000256" key="2">
    <source>
        <dbReference type="ARBA" id="ARBA00022980"/>
    </source>
</evidence>
<evidence type="ECO:0000313" key="6">
    <source>
        <dbReference type="EMBL" id="RCI11213.1"/>
    </source>
</evidence>
<evidence type="ECO:0000256" key="1">
    <source>
        <dbReference type="ARBA" id="ARBA00010528"/>
    </source>
</evidence>
<dbReference type="Gene3D" id="3.40.1370.10">
    <property type="match status" value="1"/>
</dbReference>
<evidence type="ECO:0000256" key="4">
    <source>
        <dbReference type="ARBA" id="ARBA00040565"/>
    </source>
</evidence>
<dbReference type="InterPro" id="IPR013005">
    <property type="entry name" value="Ribosomal_uL4-like"/>
</dbReference>
<feature type="compositionally biased region" description="Polar residues" evidence="5">
    <location>
        <begin position="109"/>
        <end position="122"/>
    </location>
</feature>
<comment type="similarity">
    <text evidence="1">Belongs to the universal ribosomal protein uL4 family.</text>
</comment>
<feature type="region of interest" description="Disordered" evidence="5">
    <location>
        <begin position="41"/>
        <end position="122"/>
    </location>
</feature>
<dbReference type="GO" id="GO:0003735">
    <property type="term" value="F:structural constituent of ribosome"/>
    <property type="evidence" value="ECO:0007669"/>
    <property type="project" value="InterPro"/>
</dbReference>
<evidence type="ECO:0000256" key="3">
    <source>
        <dbReference type="ARBA" id="ARBA00023274"/>
    </source>
</evidence>
<keyword evidence="3" id="KW-0687">Ribonucleoprotein</keyword>
<dbReference type="PANTHER" id="PTHR10746">
    <property type="entry name" value="50S RIBOSOMAL PROTEIN L4"/>
    <property type="match status" value="1"/>
</dbReference>
<feature type="region of interest" description="Disordered" evidence="5">
    <location>
        <begin position="179"/>
        <end position="226"/>
    </location>
</feature>
<organism evidence="6 7">
    <name type="scientific">Ophiocordyceps polyrhachis-furcata BCC 54312</name>
    <dbReference type="NCBI Taxonomy" id="1330021"/>
    <lineage>
        <taxon>Eukaryota</taxon>
        <taxon>Fungi</taxon>
        <taxon>Dikarya</taxon>
        <taxon>Ascomycota</taxon>
        <taxon>Pezizomycotina</taxon>
        <taxon>Sordariomycetes</taxon>
        <taxon>Hypocreomycetidae</taxon>
        <taxon>Hypocreales</taxon>
        <taxon>Ophiocordycipitaceae</taxon>
        <taxon>Ophiocordyceps</taxon>
    </lineage>
</organism>
<evidence type="ECO:0000256" key="5">
    <source>
        <dbReference type="SAM" id="MobiDB-lite"/>
    </source>
</evidence>
<dbReference type="OrthoDB" id="275876at2759"/>
<dbReference type="STRING" id="1330021.A0A367L9W8"/>
<accession>A0A367L9W8</accession>
<dbReference type="InterPro" id="IPR002136">
    <property type="entry name" value="Ribosomal_uL4"/>
</dbReference>
<sequence length="398" mass="44681">MASRGPGRPNGALAALKLRVSKPACLARRQPFARLLTSHVKESEPACLTRGNPSTRPMGHNDAAQQQRTGVNLRASKPNSQAAGLVRGKPLTRRRASQVSTGAYEAPREQQQQPPVVHATSASTRSYKPTLTVPLTIHRFPSLEPVSLERWSVRHLYLPLRRDLLHLAVVYEGDKTRQGSASSKNRWEVHGSHRKLHPQKGLGRARVGSKQSPLRRGGGKSFGPHPRDFSTKLNRKVYDKAWRTALSYRYRQGQLIVCEDGMELSMPTDFTILAKRDFLKDGLRESYIQKYMTGVLHAMHLGRPNRRTLFITSDHRHWLFEAMSLVPRQGRVLGLDDVDVKDLLETGNVVMERGVLRAMIEQHDSDLQSDIVIHGERRAGPPLGKEILGISSEYRPVL</sequence>
<gene>
    <name evidence="6" type="ORF">L249_7749</name>
</gene>
<dbReference type="PANTHER" id="PTHR10746:SF6">
    <property type="entry name" value="LARGE RIBOSOMAL SUBUNIT PROTEIN UL4M"/>
    <property type="match status" value="1"/>
</dbReference>
<keyword evidence="2" id="KW-0689">Ribosomal protein</keyword>
<name>A0A367L9W8_9HYPO</name>
<dbReference type="Pfam" id="PF00573">
    <property type="entry name" value="Ribosomal_L4"/>
    <property type="match status" value="1"/>
</dbReference>
<reference evidence="6 7" key="1">
    <citation type="journal article" date="2015" name="BMC Genomics">
        <title>Insights from the genome of Ophiocordyceps polyrhachis-furcata to pathogenicity and host specificity in insect fungi.</title>
        <authorList>
            <person name="Wichadakul D."/>
            <person name="Kobmoo N."/>
            <person name="Ingsriswang S."/>
            <person name="Tangphatsornruang S."/>
            <person name="Chantasingh D."/>
            <person name="Luangsa-ard J.J."/>
            <person name="Eurwilaichitr L."/>
        </authorList>
    </citation>
    <scope>NUCLEOTIDE SEQUENCE [LARGE SCALE GENOMIC DNA]</scope>
    <source>
        <strain evidence="6 7">BCC 54312</strain>
    </source>
</reference>
<dbReference type="InterPro" id="IPR023574">
    <property type="entry name" value="Ribosomal_uL4_dom_sf"/>
</dbReference>
<comment type="caution">
    <text evidence="6">The sequence shown here is derived from an EMBL/GenBank/DDBJ whole genome shotgun (WGS) entry which is preliminary data.</text>
</comment>
<protein>
    <recommendedName>
        <fullName evidence="4">Large ribosomal subunit protein uL4m</fullName>
    </recommendedName>
</protein>
<dbReference type="GO" id="GO:0005840">
    <property type="term" value="C:ribosome"/>
    <property type="evidence" value="ECO:0007669"/>
    <property type="project" value="UniProtKB-KW"/>
</dbReference>
<dbReference type="SUPFAM" id="SSF52166">
    <property type="entry name" value="Ribosomal protein L4"/>
    <property type="match status" value="1"/>
</dbReference>
<dbReference type="AlphaFoldDB" id="A0A367L9W8"/>
<keyword evidence="7" id="KW-1185">Reference proteome</keyword>
<dbReference type="Proteomes" id="UP000253664">
    <property type="component" value="Unassembled WGS sequence"/>
</dbReference>
<dbReference type="EMBL" id="LKCN02000010">
    <property type="protein sequence ID" value="RCI11213.1"/>
    <property type="molecule type" value="Genomic_DNA"/>
</dbReference>